<dbReference type="CDD" id="cd21675">
    <property type="entry name" value="SMP_TEX2"/>
    <property type="match status" value="1"/>
</dbReference>
<evidence type="ECO:0000313" key="3">
    <source>
        <dbReference type="EMBL" id="KAK2866301.1"/>
    </source>
</evidence>
<evidence type="ECO:0000313" key="4">
    <source>
        <dbReference type="Proteomes" id="UP001187315"/>
    </source>
</evidence>
<keyword evidence="2" id="KW-0472">Membrane</keyword>
<keyword evidence="2" id="KW-0812">Transmembrane</keyword>
<dbReference type="EMBL" id="JAVHJS010000002">
    <property type="protein sequence ID" value="KAK2866301.1"/>
    <property type="molecule type" value="Genomic_DNA"/>
</dbReference>
<keyword evidence="4" id="KW-1185">Reference proteome</keyword>
<proteinExistence type="predicted"/>
<comment type="caution">
    <text evidence="3">The sequence shown here is derived from an EMBL/GenBank/DDBJ whole genome shotgun (WGS) entry which is preliminary data.</text>
</comment>
<protein>
    <submittedName>
        <fullName evidence="3">Uncharacterized protein</fullName>
    </submittedName>
</protein>
<sequence length="818" mass="92260">MAGNKIEDPTLPTEQHDPGRIGIIIQLIGTKGEWDSLKDGDLTVKLDRNNQNFLQPKPSSNEMQTEKDKDWIVHSPVFHVPVSPSSPGSLGDCSSSRLGFLSPSHQPLASLVKSLSTELELKCTSSLKPRPFISLVKSISTELSRCNPEVSQSKSDSKLNLNLWTQLTQSKGHIGASHTAPPSPVDLSPTDAKTSFFKVELEDTCRKLTEAMHEPLSVFSKIMREDSTGKLKHQKSTGSIDTFYSKGSGSSSGELSETESPRTSYKLECGGLAMSSQPVRLNRKCIHCRKYHFHGKLNKLGAEEPTEICKHEDGINLTNKSDLAVKHASDQPCSQVPGMGLSCVAVLSYCFFILPVSSYWSGMIVGLAFGFMLGLLLIQLELTRHHYSLHSDRFIQNTHDCIHGESKINTLKGWIKEMYSYDPETYHPSLMHSVYATLEGPCIQLDYPCSNNPQWATFNELCYDQSFTHSRRFRLDGSKVFLLPPTLAQKRLWNRKYPICITAASSEEITEDQQDAHFNEKSFLSLSKANHSSTLYLFARTGREKEQWFHQLRAASLCRNDGQNQPDLIYSMSSYDYTTYMTDLISSVQGRSSLCFCHNSRQSNFLCEKQVSDQVAHNIQCKLSKIRYNVYYEYSCMPQITGLFQPQLNIEYTGALHMRLETKINLSKLGKDLNNLAVLADIDEVSCAGSPTTEPQKTPVEKDTSSDLSTKLINPYTTNISNTHLLLTVEIKELSGELVNIPPPPMERIWYIHPKRGEWELTFCHVTEWIEKKLEDEFQKVFVFPNMDDIFSPIMYSAFESQPELHTLLLWALVRPGS</sequence>
<dbReference type="Proteomes" id="UP001187315">
    <property type="component" value="Unassembled WGS sequence"/>
</dbReference>
<dbReference type="GO" id="GO:0005789">
    <property type="term" value="C:endoplasmic reticulum membrane"/>
    <property type="evidence" value="ECO:0007669"/>
    <property type="project" value="UniProtKB-SubCell"/>
</dbReference>
<dbReference type="PANTHER" id="PTHR13466:SF4">
    <property type="entry name" value="SMP-LTD DOMAIN-CONTAINING PROTEIN"/>
    <property type="match status" value="1"/>
</dbReference>
<feature type="transmembrane region" description="Helical" evidence="2">
    <location>
        <begin position="360"/>
        <end position="378"/>
    </location>
</feature>
<dbReference type="AlphaFoldDB" id="A0AA88TGW8"/>
<name>A0AA88TGW8_TACVA</name>
<keyword evidence="2" id="KW-1133">Transmembrane helix</keyword>
<comment type="subcellular location">
    <subcellularLocation>
        <location evidence="1">Endoplasmic reticulum membrane</location>
    </subcellularLocation>
</comment>
<organism evidence="3 4">
    <name type="scientific">Tachysurus vachellii</name>
    <name type="common">Darkbarbel catfish</name>
    <name type="synonym">Pelteobagrus vachellii</name>
    <dbReference type="NCBI Taxonomy" id="175792"/>
    <lineage>
        <taxon>Eukaryota</taxon>
        <taxon>Metazoa</taxon>
        <taxon>Chordata</taxon>
        <taxon>Craniata</taxon>
        <taxon>Vertebrata</taxon>
        <taxon>Euteleostomi</taxon>
        <taxon>Actinopterygii</taxon>
        <taxon>Neopterygii</taxon>
        <taxon>Teleostei</taxon>
        <taxon>Ostariophysi</taxon>
        <taxon>Siluriformes</taxon>
        <taxon>Bagridae</taxon>
        <taxon>Tachysurus</taxon>
    </lineage>
</organism>
<dbReference type="GO" id="GO:0008289">
    <property type="term" value="F:lipid binding"/>
    <property type="evidence" value="ECO:0007669"/>
    <property type="project" value="TreeGrafter"/>
</dbReference>
<evidence type="ECO:0000256" key="1">
    <source>
        <dbReference type="ARBA" id="ARBA00004586"/>
    </source>
</evidence>
<gene>
    <name evidence="3" type="ORF">Q7C36_002357</name>
</gene>
<accession>A0AA88TGW8</accession>
<reference evidence="3" key="1">
    <citation type="submission" date="2023-08" db="EMBL/GenBank/DDBJ databases">
        <title>Pelteobagrus vachellii genome.</title>
        <authorList>
            <person name="Liu H."/>
        </authorList>
    </citation>
    <scope>NUCLEOTIDE SEQUENCE</scope>
    <source>
        <strain evidence="3">PRFRI_2022a</strain>
        <tissue evidence="3">Muscle</tissue>
    </source>
</reference>
<evidence type="ECO:0000256" key="2">
    <source>
        <dbReference type="SAM" id="Phobius"/>
    </source>
</evidence>
<dbReference type="PANTHER" id="PTHR13466">
    <property type="entry name" value="TEX2 PROTEIN-RELATED"/>
    <property type="match status" value="1"/>
</dbReference>